<dbReference type="Pfam" id="PF01515">
    <property type="entry name" value="PTA_PTB"/>
    <property type="match status" value="1"/>
</dbReference>
<evidence type="ECO:0000256" key="1">
    <source>
        <dbReference type="ARBA" id="ARBA00004496"/>
    </source>
</evidence>
<dbReference type="InterPro" id="IPR050500">
    <property type="entry name" value="Phos_Acetyltrans/Butyryltrans"/>
</dbReference>
<evidence type="ECO:0000256" key="12">
    <source>
        <dbReference type="PIRNR" id="PIRNR006107"/>
    </source>
</evidence>
<comment type="pathway">
    <text evidence="2 12">Metabolic intermediate biosynthesis; acetyl-CoA biosynthesis; acetyl-CoA from acetate: step 2/2.</text>
</comment>
<dbReference type="InterPro" id="IPR002505">
    <property type="entry name" value="PTA_PTB"/>
</dbReference>
<accession>A0A2G6MSZ1</accession>
<dbReference type="InterPro" id="IPR042112">
    <property type="entry name" value="P_AcTrfase_dom2"/>
</dbReference>
<dbReference type="NCBIfam" id="NF007233">
    <property type="entry name" value="PRK09653.1"/>
    <property type="match status" value="1"/>
</dbReference>
<keyword evidence="8 12" id="KW-0963">Cytoplasm</keyword>
<comment type="catalytic activity">
    <reaction evidence="12">
        <text>acetyl-CoA + phosphate = acetyl phosphate + CoA</text>
        <dbReference type="Rhea" id="RHEA:19521"/>
        <dbReference type="ChEBI" id="CHEBI:22191"/>
        <dbReference type="ChEBI" id="CHEBI:43474"/>
        <dbReference type="ChEBI" id="CHEBI:57287"/>
        <dbReference type="ChEBI" id="CHEBI:57288"/>
        <dbReference type="EC" id="2.3.1.8"/>
    </reaction>
</comment>
<dbReference type="Gene3D" id="3.40.50.10750">
    <property type="entry name" value="Isocitrate/Isopropylmalate dehydrogenase-like"/>
    <property type="match status" value="1"/>
</dbReference>
<dbReference type="SUPFAM" id="SSF53659">
    <property type="entry name" value="Isocitrate/Isopropylmalate dehydrogenase-like"/>
    <property type="match status" value="1"/>
</dbReference>
<dbReference type="PANTHER" id="PTHR43356">
    <property type="entry name" value="PHOSPHATE ACETYLTRANSFERASE"/>
    <property type="match status" value="1"/>
</dbReference>
<sequence length="703" mass="77125">MSSGLYITATQAGAGKSAIALGVMEMLFRKLDCVSFFRPIITQDPSDAWDPDIELMSGQYNLDRPYATMYGVTQTEAEKLLSHGKKDGLLERIIEKYNNAREKCSFILCEGTDFVSSTTGVEFDINASIIQNLNCPVLLVADARNKSMQEVATLTSMTLDSLESKGCHIIGTIINRVAPTNLSGIIDHFKKTGLFPGQLVYAVPQEETLANPTIAEIASALDAKVLLGNDQIYRHARGFTVAAMQLTNLLSRINHGTLIITPGDRADVIVGCMAALSSDSIENASGIILTGGLVPEGPVWELIKGIPDPIPVLSVTENTFPTALNVEKIQGSISPYDDRKITRTLALFEQHVDLERMMEKVITTDSTTMTPKMFEYELIRKARMFKKRIVLPEGDEDRILRAVESILRREVVDITLLGDKKKIHQKIRKLGLRMDGFDIINPEKSELLETYAQVYCELRKHKGMTIENARDRVTDVNYFGTMMVHMGDVDGMVSGSIHSTAATIIPSFEIIKAKNPQTPVSGLFFMCLPHRVLAYGDCAINPDPNAEQLAEIAITSAETVTMFGIEPRIAMLSYSTGTSGKGKDVDKVRQATRIVQQRRPDLLIEGPIQYDAAIEPDVAKTKMPDSPVAGRATVFIFPDLNTGNNTYKAVQRSSGAVAIGPTLQGLNKPVNDLSRGCLVTDIINTVAITAIQAAEQDRKNLQK</sequence>
<feature type="domain" description="Phosphate acetyl/butaryl transferase" evidence="13">
    <location>
        <begin position="373"/>
        <end position="690"/>
    </location>
</feature>
<dbReference type="CDD" id="cd03109">
    <property type="entry name" value="DTBS"/>
    <property type="match status" value="1"/>
</dbReference>
<evidence type="ECO:0000259" key="13">
    <source>
        <dbReference type="Pfam" id="PF01515"/>
    </source>
</evidence>
<evidence type="ECO:0000256" key="11">
    <source>
        <dbReference type="ARBA" id="ARBA00031108"/>
    </source>
</evidence>
<evidence type="ECO:0000313" key="15">
    <source>
        <dbReference type="EMBL" id="PIE63217.1"/>
    </source>
</evidence>
<name>A0A2G6MSZ1_9BACT</name>
<comment type="subunit">
    <text evidence="5">Homohexamer.</text>
</comment>
<comment type="subcellular location">
    <subcellularLocation>
        <location evidence="1 12">Cytoplasm</location>
    </subcellularLocation>
</comment>
<evidence type="ECO:0000256" key="8">
    <source>
        <dbReference type="ARBA" id="ARBA00022490"/>
    </source>
</evidence>
<keyword evidence="9 12" id="KW-0808">Transferase</keyword>
<comment type="similarity">
    <text evidence="4 12">In the N-terminal section; belongs to the CobB/CobQ family.</text>
</comment>
<keyword evidence="10 12" id="KW-0012">Acyltransferase</keyword>
<proteinExistence type="inferred from homology"/>
<dbReference type="InterPro" id="IPR004614">
    <property type="entry name" value="P_AcTrfase"/>
</dbReference>
<evidence type="ECO:0000256" key="2">
    <source>
        <dbReference type="ARBA" id="ARBA00004989"/>
    </source>
</evidence>
<evidence type="ECO:0000256" key="3">
    <source>
        <dbReference type="ARBA" id="ARBA00008756"/>
    </source>
</evidence>
<dbReference type="Pfam" id="PF13500">
    <property type="entry name" value="AAA_26"/>
    <property type="match status" value="1"/>
</dbReference>
<evidence type="ECO:0000256" key="5">
    <source>
        <dbReference type="ARBA" id="ARBA00011643"/>
    </source>
</evidence>
<dbReference type="FunFam" id="3.40.50.10750:FF:000001">
    <property type="entry name" value="Phosphate acetyltransferase"/>
    <property type="match status" value="1"/>
</dbReference>
<evidence type="ECO:0000256" key="10">
    <source>
        <dbReference type="ARBA" id="ARBA00023315"/>
    </source>
</evidence>
<dbReference type="InterPro" id="IPR016475">
    <property type="entry name" value="P-Actrans_bac"/>
</dbReference>
<organism evidence="15 16">
    <name type="scientific">Desulfobacter postgatei</name>
    <dbReference type="NCBI Taxonomy" id="2293"/>
    <lineage>
        <taxon>Bacteria</taxon>
        <taxon>Pseudomonadati</taxon>
        <taxon>Thermodesulfobacteriota</taxon>
        <taxon>Desulfobacteria</taxon>
        <taxon>Desulfobacterales</taxon>
        <taxon>Desulfobacteraceae</taxon>
        <taxon>Desulfobacter</taxon>
    </lineage>
</organism>
<dbReference type="Gene3D" id="3.40.1390.20">
    <property type="entry name" value="HprK N-terminal domain-like"/>
    <property type="match status" value="1"/>
</dbReference>
<dbReference type="NCBIfam" id="NF004167">
    <property type="entry name" value="PRK05632.1"/>
    <property type="match status" value="1"/>
</dbReference>
<dbReference type="PANTHER" id="PTHR43356:SF3">
    <property type="entry name" value="PHOSPHATE ACETYLTRANSFERASE"/>
    <property type="match status" value="1"/>
</dbReference>
<dbReference type="Gene3D" id="3.40.50.10950">
    <property type="match status" value="1"/>
</dbReference>
<dbReference type="Proteomes" id="UP000231203">
    <property type="component" value="Unassembled WGS sequence"/>
</dbReference>
<dbReference type="InterPro" id="IPR028979">
    <property type="entry name" value="Ser_kin/Pase_Hpr-like_N_sf"/>
</dbReference>
<evidence type="ECO:0000313" key="16">
    <source>
        <dbReference type="Proteomes" id="UP000231203"/>
    </source>
</evidence>
<evidence type="ECO:0000256" key="9">
    <source>
        <dbReference type="ARBA" id="ARBA00022679"/>
    </source>
</evidence>
<protein>
    <recommendedName>
        <fullName evidence="7 12">Phosphate acetyltransferase</fullName>
        <ecNumber evidence="6 12">2.3.1.8</ecNumber>
    </recommendedName>
    <alternativeName>
        <fullName evidence="11 12">Phosphotransacetylase</fullName>
    </alternativeName>
</protein>
<dbReference type="InterPro" id="IPR027417">
    <property type="entry name" value="P-loop_NTPase"/>
</dbReference>
<dbReference type="PIRSF" id="PIRSF006107">
    <property type="entry name" value="PhpActrans_proteobac"/>
    <property type="match status" value="1"/>
</dbReference>
<dbReference type="EC" id="2.3.1.8" evidence="6 12"/>
<dbReference type="GO" id="GO:0005737">
    <property type="term" value="C:cytoplasm"/>
    <property type="evidence" value="ECO:0007669"/>
    <property type="project" value="UniProtKB-SubCell"/>
</dbReference>
<dbReference type="SUPFAM" id="SSF52540">
    <property type="entry name" value="P-loop containing nucleoside triphosphate hydrolases"/>
    <property type="match status" value="1"/>
</dbReference>
<dbReference type="Pfam" id="PF07085">
    <property type="entry name" value="DRTGG"/>
    <property type="match status" value="1"/>
</dbReference>
<evidence type="ECO:0000259" key="14">
    <source>
        <dbReference type="Pfam" id="PF07085"/>
    </source>
</evidence>
<dbReference type="EMBL" id="PDTI01000013">
    <property type="protein sequence ID" value="PIE63217.1"/>
    <property type="molecule type" value="Genomic_DNA"/>
</dbReference>
<dbReference type="GO" id="GO:0006085">
    <property type="term" value="P:acetyl-CoA biosynthetic process"/>
    <property type="evidence" value="ECO:0007669"/>
    <property type="project" value="UniProtKB-UniPathway"/>
</dbReference>
<evidence type="ECO:0000256" key="6">
    <source>
        <dbReference type="ARBA" id="ARBA00012707"/>
    </source>
</evidence>
<dbReference type="AlphaFoldDB" id="A0A2G6MSZ1"/>
<gene>
    <name evidence="15" type="ORF">CSA25_01420</name>
</gene>
<dbReference type="InterPro" id="IPR042113">
    <property type="entry name" value="P_AcTrfase_dom1"/>
</dbReference>
<comment type="caution">
    <text evidence="15">The sequence shown here is derived from an EMBL/GenBank/DDBJ whole genome shotgun (WGS) entry which is preliminary data.</text>
</comment>
<comment type="domain">
    <text evidence="12">The N-terminal region seems to be important for proper quaternary structure. The C-terminal region contains the substrate-binding site.</text>
</comment>
<dbReference type="NCBIfam" id="TIGR00651">
    <property type="entry name" value="pta"/>
    <property type="match status" value="1"/>
</dbReference>
<dbReference type="UniPathway" id="UPA00340">
    <property type="reaction ID" value="UER00459"/>
</dbReference>
<dbReference type="SUPFAM" id="SSF75138">
    <property type="entry name" value="HprK N-terminal domain-like"/>
    <property type="match status" value="1"/>
</dbReference>
<dbReference type="InterPro" id="IPR010766">
    <property type="entry name" value="DRTGG"/>
</dbReference>
<evidence type="ECO:0000256" key="7">
    <source>
        <dbReference type="ARBA" id="ARBA00021528"/>
    </source>
</evidence>
<evidence type="ECO:0000256" key="4">
    <source>
        <dbReference type="ARBA" id="ARBA00009786"/>
    </source>
</evidence>
<dbReference type="Gene3D" id="3.40.50.300">
    <property type="entry name" value="P-loop containing nucleotide triphosphate hydrolases"/>
    <property type="match status" value="1"/>
</dbReference>
<dbReference type="GO" id="GO:0008959">
    <property type="term" value="F:phosphate acetyltransferase activity"/>
    <property type="evidence" value="ECO:0007669"/>
    <property type="project" value="UniProtKB-EC"/>
</dbReference>
<feature type="domain" description="DRTGG" evidence="14">
    <location>
        <begin position="216"/>
        <end position="328"/>
    </location>
</feature>
<comment type="function">
    <text evidence="12">Involved in acetate metabolism.</text>
</comment>
<comment type="similarity">
    <text evidence="3 12">In the C-terminal section; belongs to the phosphate acetyltransferase and butyryltransferase family.</text>
</comment>
<reference evidence="15 16" key="1">
    <citation type="submission" date="2017-10" db="EMBL/GenBank/DDBJ databases">
        <title>Novel microbial diversity and functional potential in the marine mammal oral microbiome.</title>
        <authorList>
            <person name="Dudek N.K."/>
            <person name="Sun C.L."/>
            <person name="Burstein D."/>
            <person name="Kantor R.S."/>
            <person name="Aliaga Goltsman D.S."/>
            <person name="Bik E.M."/>
            <person name="Thomas B.C."/>
            <person name="Banfield J.F."/>
            <person name="Relman D.A."/>
        </authorList>
    </citation>
    <scope>NUCLEOTIDE SEQUENCE [LARGE SCALE GENOMIC DNA]</scope>
    <source>
        <strain evidence="15">DOLJORAL78_47_202</strain>
    </source>
</reference>